<feature type="region of interest" description="Disordered" evidence="1">
    <location>
        <begin position="54"/>
        <end position="80"/>
    </location>
</feature>
<reference evidence="3 4" key="1">
    <citation type="submission" date="2019-02" db="EMBL/GenBank/DDBJ databases">
        <title>Deep-cultivation of Planctomycetes and their phenomic and genomic characterization uncovers novel biology.</title>
        <authorList>
            <person name="Wiegand S."/>
            <person name="Jogler M."/>
            <person name="Boedeker C."/>
            <person name="Pinto D."/>
            <person name="Vollmers J."/>
            <person name="Rivas-Marin E."/>
            <person name="Kohn T."/>
            <person name="Peeters S.H."/>
            <person name="Heuer A."/>
            <person name="Rast P."/>
            <person name="Oberbeckmann S."/>
            <person name="Bunk B."/>
            <person name="Jeske O."/>
            <person name="Meyerdierks A."/>
            <person name="Storesund J.E."/>
            <person name="Kallscheuer N."/>
            <person name="Luecker S."/>
            <person name="Lage O.M."/>
            <person name="Pohl T."/>
            <person name="Merkel B.J."/>
            <person name="Hornburger P."/>
            <person name="Mueller R.-W."/>
            <person name="Bruemmer F."/>
            <person name="Labrenz M."/>
            <person name="Spormann A.M."/>
            <person name="Op den Camp H."/>
            <person name="Overmann J."/>
            <person name="Amann R."/>
            <person name="Jetten M.S.M."/>
            <person name="Mascher T."/>
            <person name="Medema M.H."/>
            <person name="Devos D.P."/>
            <person name="Kaster A.-K."/>
            <person name="Ovreas L."/>
            <person name="Rohde M."/>
            <person name="Galperin M.Y."/>
            <person name="Jogler C."/>
        </authorList>
    </citation>
    <scope>NUCLEOTIDE SEQUENCE [LARGE SCALE GENOMIC DNA]</scope>
    <source>
        <strain evidence="3 4">Pan265</strain>
    </source>
</reference>
<dbReference type="OrthoDB" id="2224718at2"/>
<feature type="domain" description="DUF6900" evidence="2">
    <location>
        <begin position="8"/>
        <end position="58"/>
    </location>
</feature>
<dbReference type="Proteomes" id="UP000320386">
    <property type="component" value="Chromosome"/>
</dbReference>
<keyword evidence="4" id="KW-1185">Reference proteome</keyword>
<dbReference type="AlphaFoldDB" id="A0A518BVN8"/>
<dbReference type="Pfam" id="PF21841">
    <property type="entry name" value="DUF6900"/>
    <property type="match status" value="1"/>
</dbReference>
<dbReference type="KEGG" id="mcad:Pan265_08980"/>
<dbReference type="EMBL" id="CP036280">
    <property type="protein sequence ID" value="QDU71053.1"/>
    <property type="molecule type" value="Genomic_DNA"/>
</dbReference>
<proteinExistence type="predicted"/>
<organism evidence="3 4">
    <name type="scientific">Mucisphaera calidilacus</name>
    <dbReference type="NCBI Taxonomy" id="2527982"/>
    <lineage>
        <taxon>Bacteria</taxon>
        <taxon>Pseudomonadati</taxon>
        <taxon>Planctomycetota</taxon>
        <taxon>Phycisphaerae</taxon>
        <taxon>Phycisphaerales</taxon>
        <taxon>Phycisphaeraceae</taxon>
        <taxon>Mucisphaera</taxon>
    </lineage>
</organism>
<name>A0A518BVN8_9BACT</name>
<dbReference type="InterPro" id="IPR054195">
    <property type="entry name" value="DUF6900"/>
</dbReference>
<evidence type="ECO:0000313" key="4">
    <source>
        <dbReference type="Proteomes" id="UP000320386"/>
    </source>
</evidence>
<evidence type="ECO:0000259" key="2">
    <source>
        <dbReference type="Pfam" id="PF21841"/>
    </source>
</evidence>
<accession>A0A518BVN8</accession>
<protein>
    <recommendedName>
        <fullName evidence="2">DUF6900 domain-containing protein</fullName>
    </recommendedName>
</protein>
<evidence type="ECO:0000313" key="3">
    <source>
        <dbReference type="EMBL" id="QDU71053.1"/>
    </source>
</evidence>
<sequence>MPQPRATTDQALHRIASETLGLETLETRKSDSLDFHEVSVWGVKAALEQAYEAGRKAAPPQPPTRTICPACGREIETRPL</sequence>
<evidence type="ECO:0000256" key="1">
    <source>
        <dbReference type="SAM" id="MobiDB-lite"/>
    </source>
</evidence>
<dbReference type="RefSeq" id="WP_145445194.1">
    <property type="nucleotide sequence ID" value="NZ_CP036280.1"/>
</dbReference>
<gene>
    <name evidence="3" type="ORF">Pan265_08980</name>
</gene>